<dbReference type="AlphaFoldDB" id="A0A327K3E5"/>
<dbReference type="InterPro" id="IPR010373">
    <property type="entry name" value="DUF968"/>
</dbReference>
<reference evidence="2 3" key="1">
    <citation type="submission" date="2017-07" db="EMBL/GenBank/DDBJ databases">
        <title>Draft Genome Sequences of Select Purple Nonsulfur Bacteria.</title>
        <authorList>
            <person name="Lasarre B."/>
            <person name="Mckinlay J.B."/>
        </authorList>
    </citation>
    <scope>NUCLEOTIDE SEQUENCE [LARGE SCALE GENOMIC DNA]</scope>
    <source>
        <strain evidence="2 3">DSM 11907</strain>
    </source>
</reference>
<dbReference type="Gene3D" id="3.30.40.190">
    <property type="match status" value="1"/>
</dbReference>
<dbReference type="Proteomes" id="UP000248863">
    <property type="component" value="Unassembled WGS sequence"/>
</dbReference>
<name>A0A327K3E5_9BRAD</name>
<organism evidence="2 3">
    <name type="scientific">Rhodoplanes elegans</name>
    <dbReference type="NCBI Taxonomy" id="29408"/>
    <lineage>
        <taxon>Bacteria</taxon>
        <taxon>Pseudomonadati</taxon>
        <taxon>Pseudomonadota</taxon>
        <taxon>Alphaproteobacteria</taxon>
        <taxon>Hyphomicrobiales</taxon>
        <taxon>Nitrobacteraceae</taxon>
        <taxon>Rhodoplanes</taxon>
    </lineage>
</organism>
<feature type="region of interest" description="Disordered" evidence="1">
    <location>
        <begin position="1"/>
        <end position="35"/>
    </location>
</feature>
<comment type="caution">
    <text evidence="2">The sequence shown here is derived from an EMBL/GenBank/DDBJ whole genome shotgun (WGS) entry which is preliminary data.</text>
</comment>
<proteinExistence type="predicted"/>
<evidence type="ECO:0008006" key="4">
    <source>
        <dbReference type="Google" id="ProtNLM"/>
    </source>
</evidence>
<evidence type="ECO:0000256" key="1">
    <source>
        <dbReference type="SAM" id="MobiDB-lite"/>
    </source>
</evidence>
<protein>
    <recommendedName>
        <fullName evidence="4">DUF968 domain-containing protein</fullName>
    </recommendedName>
</protein>
<evidence type="ECO:0000313" key="2">
    <source>
        <dbReference type="EMBL" id="RAI32336.1"/>
    </source>
</evidence>
<accession>A0A327K3E5</accession>
<feature type="region of interest" description="Disordered" evidence="1">
    <location>
        <begin position="51"/>
        <end position="96"/>
    </location>
</feature>
<feature type="region of interest" description="Disordered" evidence="1">
    <location>
        <begin position="186"/>
        <end position="211"/>
    </location>
</feature>
<gene>
    <name evidence="2" type="ORF">CH338_24370</name>
</gene>
<dbReference type="EMBL" id="NPEU01000433">
    <property type="protein sequence ID" value="RAI32336.1"/>
    <property type="molecule type" value="Genomic_DNA"/>
</dbReference>
<evidence type="ECO:0000313" key="3">
    <source>
        <dbReference type="Proteomes" id="UP000248863"/>
    </source>
</evidence>
<feature type="compositionally biased region" description="Basic and acidic residues" evidence="1">
    <location>
        <begin position="73"/>
        <end position="87"/>
    </location>
</feature>
<dbReference type="OrthoDB" id="149299at2"/>
<sequence length="211" mass="23425">MTDRRRVPPQEALRGAAVGSGDPVQEAPPRFGAERAPAFRVVDRFLDEPGREADGWVDFPPSSDTPEPGAEALTRDPGRDGVEERGPEPTGTIDKSMLPIATPKRRRDKAHLGFVARRPCLVCGRRPSDAHHLRFAQPRALGRKVSDEYTVPLCRTHHRALHRSGDERRWWTAVAIEPIAVAQSLWSTSRRSEPRRRQLSSRTGPDPASAA</sequence>
<keyword evidence="3" id="KW-1185">Reference proteome</keyword>
<dbReference type="Pfam" id="PF06147">
    <property type="entry name" value="DUF968"/>
    <property type="match status" value="1"/>
</dbReference>